<feature type="domain" description="Tc1-like transposase DDE" evidence="1">
    <location>
        <begin position="178"/>
        <end position="321"/>
    </location>
</feature>
<proteinExistence type="predicted"/>
<dbReference type="Proteomes" id="UP000005104">
    <property type="component" value="Chromosome"/>
</dbReference>
<dbReference type="STRING" id="768710.DesyoDRAFT_1842"/>
<dbReference type="eggNOG" id="COG3335">
    <property type="taxonomic scope" value="Bacteria"/>
</dbReference>
<reference evidence="3 4" key="1">
    <citation type="submission" date="2011-11" db="EMBL/GenBank/DDBJ databases">
        <title>The Noncontiguous Finished genome of Desulfosporosinus youngiae DSM 17734.</title>
        <authorList>
            <consortium name="US DOE Joint Genome Institute (JGI-PGF)"/>
            <person name="Lucas S."/>
            <person name="Han J."/>
            <person name="Lapidus A."/>
            <person name="Cheng J.-F."/>
            <person name="Goodwin L."/>
            <person name="Pitluck S."/>
            <person name="Peters L."/>
            <person name="Ovchinnikova G."/>
            <person name="Lu M."/>
            <person name="Land M.L."/>
            <person name="Hauser L."/>
            <person name="Pester M."/>
            <person name="Spring S."/>
            <person name="Ollivier B."/>
            <person name="Rattei T."/>
            <person name="Klenk H.-P."/>
            <person name="Wagner M."/>
            <person name="Loy A."/>
            <person name="Woyke T.J."/>
        </authorList>
    </citation>
    <scope>NUCLEOTIDE SEQUENCE [LARGE SCALE GENOMIC DNA]</scope>
    <source>
        <strain evidence="3 4">DSM 17734</strain>
    </source>
</reference>
<organism evidence="3 4">
    <name type="scientific">Desulfosporosinus youngiae DSM 17734</name>
    <dbReference type="NCBI Taxonomy" id="768710"/>
    <lineage>
        <taxon>Bacteria</taxon>
        <taxon>Bacillati</taxon>
        <taxon>Bacillota</taxon>
        <taxon>Clostridia</taxon>
        <taxon>Eubacteriales</taxon>
        <taxon>Desulfitobacteriaceae</taxon>
        <taxon>Desulfosporosinus</taxon>
    </lineage>
</organism>
<dbReference type="InterPro" id="IPR025959">
    <property type="entry name" value="Winged_HTH_dom"/>
</dbReference>
<dbReference type="InterPro" id="IPR038717">
    <property type="entry name" value="Tc1-like_DDE_dom"/>
</dbReference>
<dbReference type="Pfam" id="PF13592">
    <property type="entry name" value="HTH_33"/>
    <property type="match status" value="1"/>
</dbReference>
<dbReference type="InterPro" id="IPR009057">
    <property type="entry name" value="Homeodomain-like_sf"/>
</dbReference>
<protein>
    <submittedName>
        <fullName evidence="3">Transposase</fullName>
    </submittedName>
</protein>
<dbReference type="SUPFAM" id="SSF46689">
    <property type="entry name" value="Homeodomain-like"/>
    <property type="match status" value="1"/>
</dbReference>
<dbReference type="Gene3D" id="3.30.420.10">
    <property type="entry name" value="Ribonuclease H-like superfamily/Ribonuclease H"/>
    <property type="match status" value="1"/>
</dbReference>
<dbReference type="InterPro" id="IPR036397">
    <property type="entry name" value="RNaseH_sf"/>
</dbReference>
<dbReference type="Pfam" id="PF13358">
    <property type="entry name" value="DDE_3"/>
    <property type="match status" value="1"/>
</dbReference>
<dbReference type="InterPro" id="IPR047655">
    <property type="entry name" value="Transpos_IS630-like"/>
</dbReference>
<gene>
    <name evidence="3" type="ORF">DesyoDRAFT_1842</name>
</gene>
<accession>H5XU07</accession>
<evidence type="ECO:0000259" key="2">
    <source>
        <dbReference type="Pfam" id="PF13592"/>
    </source>
</evidence>
<dbReference type="eggNOG" id="COG3415">
    <property type="taxonomic scope" value="Bacteria"/>
</dbReference>
<dbReference type="NCBIfam" id="NF033545">
    <property type="entry name" value="transpos_IS630"/>
    <property type="match status" value="1"/>
</dbReference>
<dbReference type="HOGENOM" id="CLU_056788_4_1_9"/>
<name>H5XU07_9FIRM</name>
<sequence length="347" mass="40411">MVRVSQEELNAVKLAMDAEKKVRVFKRYQALYLFLSGRTCREAAEIVGITKETVSNLHKTYKSEGLQGLQDKPIPGRPSRLTADQLVSLKEVILNKVPVEVGFTAEFNWTAGLIAQYIQREYGYHYSIRGITGMLGRLGLSYTRPTYVLAKADKEKQAQFLQEFEMVKKKLLEDEIQRILFVDESMIRDYQAIHQTWFERGKQRIIKTYGNHRGVKLVGYLNYETGEVYCEEHERYDAEVFLKFLNNVLSRNTKGKTVIILDNARIHHAKLLHPLLEANKARLQLMYLPPYSPDLNLIEGLWKWLKERVVYNVFYKTVPEIRKNVKAFLKFISTKPEAVIQRLCCKL</sequence>
<keyword evidence="4" id="KW-1185">Reference proteome</keyword>
<dbReference type="AlphaFoldDB" id="H5XU07"/>
<dbReference type="GO" id="GO:0003676">
    <property type="term" value="F:nucleic acid binding"/>
    <property type="evidence" value="ECO:0007669"/>
    <property type="project" value="InterPro"/>
</dbReference>
<evidence type="ECO:0000313" key="4">
    <source>
        <dbReference type="Proteomes" id="UP000005104"/>
    </source>
</evidence>
<dbReference type="EMBL" id="CM001441">
    <property type="protein sequence ID" value="EHQ88965.1"/>
    <property type="molecule type" value="Genomic_DNA"/>
</dbReference>
<dbReference type="PANTHER" id="PTHR46564:SF1">
    <property type="entry name" value="TRANSPOSASE"/>
    <property type="match status" value="1"/>
</dbReference>
<feature type="domain" description="Winged helix-turn helix" evidence="2">
    <location>
        <begin position="109"/>
        <end position="163"/>
    </location>
</feature>
<evidence type="ECO:0000259" key="1">
    <source>
        <dbReference type="Pfam" id="PF13358"/>
    </source>
</evidence>
<evidence type="ECO:0000313" key="3">
    <source>
        <dbReference type="EMBL" id="EHQ88965.1"/>
    </source>
</evidence>
<dbReference type="PANTHER" id="PTHR46564">
    <property type="entry name" value="TRANSPOSASE"/>
    <property type="match status" value="1"/>
</dbReference>
<dbReference type="Pfam" id="PF13384">
    <property type="entry name" value="HTH_23"/>
    <property type="match status" value="1"/>
</dbReference>